<evidence type="ECO:0008006" key="3">
    <source>
        <dbReference type="Google" id="ProtNLM"/>
    </source>
</evidence>
<reference evidence="1" key="1">
    <citation type="submission" date="2021-05" db="EMBL/GenBank/DDBJ databases">
        <title>Energy efficiency and biological interactions define the core microbiome of deep oligotrophic groundwater.</title>
        <authorList>
            <person name="Mehrshad M."/>
            <person name="Lopez-Fernandez M."/>
            <person name="Bell E."/>
            <person name="Bernier-Latmani R."/>
            <person name="Bertilsson S."/>
            <person name="Dopson M."/>
        </authorList>
    </citation>
    <scope>NUCLEOTIDE SEQUENCE</scope>
    <source>
        <strain evidence="1">Modern_marine.mb.64</strain>
    </source>
</reference>
<evidence type="ECO:0000313" key="2">
    <source>
        <dbReference type="Proteomes" id="UP000777784"/>
    </source>
</evidence>
<comment type="caution">
    <text evidence="1">The sequence shown here is derived from an EMBL/GenBank/DDBJ whole genome shotgun (WGS) entry which is preliminary data.</text>
</comment>
<proteinExistence type="predicted"/>
<dbReference type="Gene3D" id="2.30.260.10">
    <property type="entry name" value="putative xylanase like domain"/>
    <property type="match status" value="1"/>
</dbReference>
<gene>
    <name evidence="1" type="ORF">KJ970_08855</name>
</gene>
<accession>A0A948RV02</accession>
<protein>
    <recommendedName>
        <fullName evidence="3">DUF1460 domain-containing protein</fullName>
    </recommendedName>
</protein>
<evidence type="ECO:0000313" key="1">
    <source>
        <dbReference type="EMBL" id="MBU2691026.1"/>
    </source>
</evidence>
<dbReference type="SUPFAM" id="SSF54001">
    <property type="entry name" value="Cysteine proteinases"/>
    <property type="match status" value="1"/>
</dbReference>
<name>A0A948RV02_UNCEI</name>
<sequence length="325" mass="35834">MKDKKLMTQFSGARWFRILGISVFILGIFLVIAAVEAEEPQIHFPTRGGLVRTDQPDTTQLIKLYNRMIARNLNHPDALRGAVIDSVMNEILGLPVGDRIGAWADFFWRWGKADYRFGLDSLGYASQGLLVDDRHTDCVLFFYRTSELGRSSTALEAVQFGFGTRFYGAPIAEVVGEGGALDYNHPAHLDYTVDMIRSGIWGEDVTASIGMAMADLAGTSRFPAGTVQYLPTNSINYDAIQNGDGIHFVLNEATERGRKIRESGALIGHIGVVVRDGGEVMLIHPASTGLEGLYDGGKIVRVPLKTYLQRVDTFKGIIVTRVKMF</sequence>
<dbReference type="EMBL" id="JAHJDP010000042">
    <property type="protein sequence ID" value="MBU2691026.1"/>
    <property type="molecule type" value="Genomic_DNA"/>
</dbReference>
<organism evidence="1 2">
    <name type="scientific">Eiseniibacteriota bacterium</name>
    <dbReference type="NCBI Taxonomy" id="2212470"/>
    <lineage>
        <taxon>Bacteria</taxon>
        <taxon>Candidatus Eiseniibacteriota</taxon>
    </lineage>
</organism>
<dbReference type="AlphaFoldDB" id="A0A948RV02"/>
<dbReference type="Proteomes" id="UP000777784">
    <property type="component" value="Unassembled WGS sequence"/>
</dbReference>
<dbReference type="InterPro" id="IPR038765">
    <property type="entry name" value="Papain-like_cys_pep_sf"/>
</dbReference>